<keyword evidence="2" id="KW-0217">Developmental protein</keyword>
<dbReference type="SMART" id="SM00389">
    <property type="entry name" value="HOX"/>
    <property type="match status" value="1"/>
</dbReference>
<accession>A0A9Q1QF72</accession>
<protein>
    <recommendedName>
        <fullName evidence="11">Homeobox domain-containing protein</fullName>
    </recommendedName>
</protein>
<evidence type="ECO:0000256" key="3">
    <source>
        <dbReference type="ARBA" id="ARBA00023015"/>
    </source>
</evidence>
<evidence type="ECO:0000259" key="11">
    <source>
        <dbReference type="PROSITE" id="PS50071"/>
    </source>
</evidence>
<dbReference type="InterPro" id="IPR009057">
    <property type="entry name" value="Homeodomain-like_sf"/>
</dbReference>
<evidence type="ECO:0000256" key="1">
    <source>
        <dbReference type="ARBA" id="ARBA00004123"/>
    </source>
</evidence>
<organism evidence="12 13">
    <name type="scientific">Carnegiea gigantea</name>
    <dbReference type="NCBI Taxonomy" id="171969"/>
    <lineage>
        <taxon>Eukaryota</taxon>
        <taxon>Viridiplantae</taxon>
        <taxon>Streptophyta</taxon>
        <taxon>Embryophyta</taxon>
        <taxon>Tracheophyta</taxon>
        <taxon>Spermatophyta</taxon>
        <taxon>Magnoliopsida</taxon>
        <taxon>eudicotyledons</taxon>
        <taxon>Gunneridae</taxon>
        <taxon>Pentapetalae</taxon>
        <taxon>Caryophyllales</taxon>
        <taxon>Cactineae</taxon>
        <taxon>Cactaceae</taxon>
        <taxon>Cactoideae</taxon>
        <taxon>Echinocereeae</taxon>
        <taxon>Carnegiea</taxon>
    </lineage>
</organism>
<evidence type="ECO:0000256" key="5">
    <source>
        <dbReference type="ARBA" id="ARBA00023155"/>
    </source>
</evidence>
<dbReference type="FunFam" id="1.10.10.60:FF:000146">
    <property type="entry name" value="WUSCHEL-related homeobox 4"/>
    <property type="match status" value="1"/>
</dbReference>
<dbReference type="SUPFAM" id="SSF46689">
    <property type="entry name" value="Homeodomain-like"/>
    <property type="match status" value="1"/>
</dbReference>
<evidence type="ECO:0000256" key="7">
    <source>
        <dbReference type="ARBA" id="ARBA00023242"/>
    </source>
</evidence>
<dbReference type="OrthoDB" id="1932526at2759"/>
<gene>
    <name evidence="12" type="ORF">Cgig2_003998</name>
</gene>
<dbReference type="CDD" id="cd00086">
    <property type="entry name" value="homeodomain"/>
    <property type="match status" value="1"/>
</dbReference>
<dbReference type="GO" id="GO:0005634">
    <property type="term" value="C:nucleus"/>
    <property type="evidence" value="ECO:0007669"/>
    <property type="project" value="UniProtKB-SubCell"/>
</dbReference>
<comment type="caution">
    <text evidence="12">The sequence shown here is derived from an EMBL/GenBank/DDBJ whole genome shotgun (WGS) entry which is preliminary data.</text>
</comment>
<dbReference type="Gene3D" id="1.10.10.60">
    <property type="entry name" value="Homeodomain-like"/>
    <property type="match status" value="1"/>
</dbReference>
<evidence type="ECO:0000313" key="12">
    <source>
        <dbReference type="EMBL" id="KAJ8439932.1"/>
    </source>
</evidence>
<proteinExistence type="inferred from homology"/>
<dbReference type="InterPro" id="IPR001356">
    <property type="entry name" value="HD"/>
</dbReference>
<dbReference type="Proteomes" id="UP001153076">
    <property type="component" value="Unassembled WGS sequence"/>
</dbReference>
<evidence type="ECO:0000256" key="6">
    <source>
        <dbReference type="ARBA" id="ARBA00023163"/>
    </source>
</evidence>
<dbReference type="GO" id="GO:0003700">
    <property type="term" value="F:DNA-binding transcription factor activity"/>
    <property type="evidence" value="ECO:0007669"/>
    <property type="project" value="InterPro"/>
</dbReference>
<dbReference type="GO" id="GO:0003677">
    <property type="term" value="F:DNA binding"/>
    <property type="evidence" value="ECO:0007669"/>
    <property type="project" value="UniProtKB-UniRule"/>
</dbReference>
<dbReference type="GO" id="GO:0099402">
    <property type="term" value="P:plant organ development"/>
    <property type="evidence" value="ECO:0007669"/>
    <property type="project" value="InterPro"/>
</dbReference>
<keyword evidence="4 9" id="KW-0238">DNA-binding</keyword>
<dbReference type="Pfam" id="PF00046">
    <property type="entry name" value="Homeodomain"/>
    <property type="match status" value="1"/>
</dbReference>
<dbReference type="PANTHER" id="PTHR45940:SF42">
    <property type="entry name" value="WUSCHEL-RELATED HOMEOBOX 3"/>
    <property type="match status" value="1"/>
</dbReference>
<sequence length="201" mass="23557">MPPAASTRWCPTPEQVMLLEEMYRGGVRTPSAAQIQQITAHLSMYGKIEGKNVFYWFQNHKARDRQKLKKKLLLLHGNYDRTQPPILVYHDHLHHNFHQKHHHDDHQSPLLPPCFHHQPPPFNCSSPTFPPLAQRGHASPEMRSQNEECYYGRIIRHLDDDHHGHDLHDAGFTRRPLKTLELFPIKEKTFRNQGSSSHDLR</sequence>
<dbReference type="PROSITE" id="PS50071">
    <property type="entry name" value="HOMEOBOX_2"/>
    <property type="match status" value="1"/>
</dbReference>
<comment type="similarity">
    <text evidence="8">Belongs to the WUS homeobox family.</text>
</comment>
<keyword evidence="7 9" id="KW-0539">Nucleus</keyword>
<comment type="subcellular location">
    <subcellularLocation>
        <location evidence="1 9 10">Nucleus</location>
    </subcellularLocation>
</comment>
<keyword evidence="6" id="KW-0804">Transcription</keyword>
<keyword evidence="3" id="KW-0805">Transcription regulation</keyword>
<keyword evidence="13" id="KW-1185">Reference proteome</keyword>
<evidence type="ECO:0000313" key="13">
    <source>
        <dbReference type="Proteomes" id="UP001153076"/>
    </source>
</evidence>
<keyword evidence="5 9" id="KW-0371">Homeobox</keyword>
<dbReference type="EMBL" id="JAKOGI010000205">
    <property type="protein sequence ID" value="KAJ8439932.1"/>
    <property type="molecule type" value="Genomic_DNA"/>
</dbReference>
<evidence type="ECO:0000256" key="2">
    <source>
        <dbReference type="ARBA" id="ARBA00022473"/>
    </source>
</evidence>
<evidence type="ECO:0000256" key="9">
    <source>
        <dbReference type="PROSITE-ProRule" id="PRU00108"/>
    </source>
</evidence>
<dbReference type="PANTHER" id="PTHR45940">
    <property type="entry name" value="WUSCHEL-RELATED HOMEOBOX 1-RELATED"/>
    <property type="match status" value="1"/>
</dbReference>
<name>A0A9Q1QF72_9CARY</name>
<feature type="DNA-binding region" description="Homeobox" evidence="9">
    <location>
        <begin position="4"/>
        <end position="68"/>
    </location>
</feature>
<evidence type="ECO:0000256" key="4">
    <source>
        <dbReference type="ARBA" id="ARBA00023125"/>
    </source>
</evidence>
<dbReference type="AlphaFoldDB" id="A0A9Q1QF72"/>
<feature type="domain" description="Homeobox" evidence="11">
    <location>
        <begin position="2"/>
        <end position="67"/>
    </location>
</feature>
<dbReference type="InterPro" id="IPR044555">
    <property type="entry name" value="WUSCHEL-like"/>
</dbReference>
<evidence type="ECO:0000256" key="8">
    <source>
        <dbReference type="ARBA" id="ARBA00024040"/>
    </source>
</evidence>
<reference evidence="12" key="1">
    <citation type="submission" date="2022-04" db="EMBL/GenBank/DDBJ databases">
        <title>Carnegiea gigantea Genome sequencing and assembly v2.</title>
        <authorList>
            <person name="Copetti D."/>
            <person name="Sanderson M.J."/>
            <person name="Burquez A."/>
            <person name="Wojciechowski M.F."/>
        </authorList>
    </citation>
    <scope>NUCLEOTIDE SEQUENCE</scope>
    <source>
        <strain evidence="12">SGP5-SGP5p</strain>
        <tissue evidence="12">Aerial part</tissue>
    </source>
</reference>
<evidence type="ECO:0000256" key="10">
    <source>
        <dbReference type="RuleBase" id="RU000682"/>
    </source>
</evidence>